<organism evidence="2 3">
    <name type="scientific">Portunus trituberculatus</name>
    <name type="common">Swimming crab</name>
    <name type="synonym">Neptunus trituberculatus</name>
    <dbReference type="NCBI Taxonomy" id="210409"/>
    <lineage>
        <taxon>Eukaryota</taxon>
        <taxon>Metazoa</taxon>
        <taxon>Ecdysozoa</taxon>
        <taxon>Arthropoda</taxon>
        <taxon>Crustacea</taxon>
        <taxon>Multicrustacea</taxon>
        <taxon>Malacostraca</taxon>
        <taxon>Eumalacostraca</taxon>
        <taxon>Eucarida</taxon>
        <taxon>Decapoda</taxon>
        <taxon>Pleocyemata</taxon>
        <taxon>Brachyura</taxon>
        <taxon>Eubrachyura</taxon>
        <taxon>Portunoidea</taxon>
        <taxon>Portunidae</taxon>
        <taxon>Portuninae</taxon>
        <taxon>Portunus</taxon>
    </lineage>
</organism>
<keyword evidence="1" id="KW-0812">Transmembrane</keyword>
<accession>A0A5B7ELV3</accession>
<keyword evidence="3" id="KW-1185">Reference proteome</keyword>
<feature type="transmembrane region" description="Helical" evidence="1">
    <location>
        <begin position="52"/>
        <end position="70"/>
    </location>
</feature>
<dbReference type="EMBL" id="VSRR010002968">
    <property type="protein sequence ID" value="MPC34033.1"/>
    <property type="molecule type" value="Genomic_DNA"/>
</dbReference>
<evidence type="ECO:0000313" key="2">
    <source>
        <dbReference type="EMBL" id="MPC34033.1"/>
    </source>
</evidence>
<evidence type="ECO:0000313" key="3">
    <source>
        <dbReference type="Proteomes" id="UP000324222"/>
    </source>
</evidence>
<dbReference type="Proteomes" id="UP000324222">
    <property type="component" value="Unassembled WGS sequence"/>
</dbReference>
<protein>
    <submittedName>
        <fullName evidence="2">Uncharacterized protein</fullName>
    </submittedName>
</protein>
<keyword evidence="1" id="KW-1133">Transmembrane helix</keyword>
<reference evidence="2 3" key="1">
    <citation type="submission" date="2019-05" db="EMBL/GenBank/DDBJ databases">
        <title>Another draft genome of Portunus trituberculatus and its Hox gene families provides insights of decapod evolution.</title>
        <authorList>
            <person name="Jeong J.-H."/>
            <person name="Song I."/>
            <person name="Kim S."/>
            <person name="Choi T."/>
            <person name="Kim D."/>
            <person name="Ryu S."/>
            <person name="Kim W."/>
        </authorList>
    </citation>
    <scope>NUCLEOTIDE SEQUENCE [LARGE SCALE GENOMIC DNA]</scope>
    <source>
        <tissue evidence="2">Muscle</tissue>
    </source>
</reference>
<dbReference type="AlphaFoldDB" id="A0A5B7ELV3"/>
<gene>
    <name evidence="2" type="ORF">E2C01_027407</name>
</gene>
<sequence length="76" mass="8402">MEQRRLIRASCPLAAARLSLRASLGVCGTDTKLSEAPNTSGLATLSDAQRGHTFYLHYFCVMHLVGRWYFGGLLPF</sequence>
<proteinExistence type="predicted"/>
<name>A0A5B7ELV3_PORTR</name>
<keyword evidence="1" id="KW-0472">Membrane</keyword>
<evidence type="ECO:0000256" key="1">
    <source>
        <dbReference type="SAM" id="Phobius"/>
    </source>
</evidence>
<comment type="caution">
    <text evidence="2">The sequence shown here is derived from an EMBL/GenBank/DDBJ whole genome shotgun (WGS) entry which is preliminary data.</text>
</comment>